<protein>
    <recommendedName>
        <fullName evidence="1">60S ribosomal protein L7a</fullName>
    </recommendedName>
</protein>
<feature type="region of interest" description="Disordered" evidence="2">
    <location>
        <begin position="1"/>
        <end position="28"/>
    </location>
</feature>
<reference evidence="3" key="1">
    <citation type="submission" date="2021-02" db="EMBL/GenBank/DDBJ databases">
        <authorList>
            <person name="Dougan E. K."/>
            <person name="Rhodes N."/>
            <person name="Thang M."/>
            <person name="Chan C."/>
        </authorList>
    </citation>
    <scope>NUCLEOTIDE SEQUENCE</scope>
</reference>
<dbReference type="PRINTS" id="PR00882">
    <property type="entry name" value="RIBOSOMALL7A"/>
</dbReference>
<comment type="caution">
    <text evidence="3">The sequence shown here is derived from an EMBL/GenBank/DDBJ whole genome shotgun (WGS) entry which is preliminary data.</text>
</comment>
<dbReference type="Proteomes" id="UP000626109">
    <property type="component" value="Unassembled WGS sequence"/>
</dbReference>
<name>A0A813JY78_POLGL</name>
<comment type="function">
    <text evidence="1">Component of the ribosome.</text>
</comment>
<evidence type="ECO:0000313" key="3">
    <source>
        <dbReference type="EMBL" id="CAE8692377.1"/>
    </source>
</evidence>
<accession>A0A813JY78</accession>
<keyword evidence="1" id="KW-0687">Ribonucleoprotein</keyword>
<evidence type="ECO:0000256" key="1">
    <source>
        <dbReference type="RuleBase" id="RU367042"/>
    </source>
</evidence>
<organism evidence="3 4">
    <name type="scientific">Polarella glacialis</name>
    <name type="common">Dinoflagellate</name>
    <dbReference type="NCBI Taxonomy" id="89957"/>
    <lineage>
        <taxon>Eukaryota</taxon>
        <taxon>Sar</taxon>
        <taxon>Alveolata</taxon>
        <taxon>Dinophyceae</taxon>
        <taxon>Suessiales</taxon>
        <taxon>Suessiaceae</taxon>
        <taxon>Polarella</taxon>
    </lineage>
</organism>
<feature type="compositionally biased region" description="Low complexity" evidence="2">
    <location>
        <begin position="1"/>
        <end position="19"/>
    </location>
</feature>
<proteinExistence type="inferred from homology"/>
<dbReference type="GO" id="GO:0003723">
    <property type="term" value="F:RNA binding"/>
    <property type="evidence" value="ECO:0007669"/>
    <property type="project" value="UniProtKB-UniRule"/>
</dbReference>
<sequence length="74" mass="8518">AMGKAAKTGGKKLPAAPLAARKEKTKKNPLFEKAPKNFRLGGDIQPKRDLTRFVKWPKFVRLQRMKRVMLMRLK</sequence>
<dbReference type="GO" id="GO:0022625">
    <property type="term" value="C:cytosolic large ribosomal subunit"/>
    <property type="evidence" value="ECO:0007669"/>
    <property type="project" value="UniProtKB-UniRule"/>
</dbReference>
<evidence type="ECO:0000256" key="2">
    <source>
        <dbReference type="SAM" id="MobiDB-lite"/>
    </source>
</evidence>
<gene>
    <name evidence="3" type="ORF">PGLA2088_LOCUS27842</name>
</gene>
<evidence type="ECO:0000313" key="4">
    <source>
        <dbReference type="Proteomes" id="UP000626109"/>
    </source>
</evidence>
<dbReference type="InterPro" id="IPR001921">
    <property type="entry name" value="Ribosomal_eL8_euk"/>
</dbReference>
<dbReference type="EMBL" id="CAJNNW010027625">
    <property type="protein sequence ID" value="CAE8692377.1"/>
    <property type="molecule type" value="Genomic_DNA"/>
</dbReference>
<dbReference type="AlphaFoldDB" id="A0A813JY78"/>
<feature type="non-terminal residue" evidence="3">
    <location>
        <position position="74"/>
    </location>
</feature>
<comment type="similarity">
    <text evidence="1">Belongs to the eukaryotic ribosomal protein eL8 family.</text>
</comment>
<feature type="non-terminal residue" evidence="3">
    <location>
        <position position="1"/>
    </location>
</feature>
<keyword evidence="1" id="KW-0689">Ribosomal protein</keyword>